<dbReference type="RefSeq" id="WP_146883217.1">
    <property type="nucleotide sequence ID" value="NZ_BJXB01000004.1"/>
</dbReference>
<dbReference type="AlphaFoldDB" id="A0A511MYM8"/>
<gene>
    <name evidence="1" type="ORF">DC3_13350</name>
</gene>
<reference evidence="1 2" key="1">
    <citation type="submission" date="2019-07" db="EMBL/GenBank/DDBJ databases">
        <title>Whole genome shotgun sequence of Deinococcus cellulosilyticus NBRC 106333.</title>
        <authorList>
            <person name="Hosoyama A."/>
            <person name="Uohara A."/>
            <person name="Ohji S."/>
            <person name="Ichikawa N."/>
        </authorList>
    </citation>
    <scope>NUCLEOTIDE SEQUENCE [LARGE SCALE GENOMIC DNA]</scope>
    <source>
        <strain evidence="1 2">NBRC 106333</strain>
    </source>
</reference>
<dbReference type="Proteomes" id="UP000321306">
    <property type="component" value="Unassembled WGS sequence"/>
</dbReference>
<name>A0A511MYM8_DEIC1</name>
<organism evidence="1 2">
    <name type="scientific">Deinococcus cellulosilyticus (strain DSM 18568 / NBRC 106333 / KACC 11606 / 5516J-15)</name>
    <dbReference type="NCBI Taxonomy" id="1223518"/>
    <lineage>
        <taxon>Bacteria</taxon>
        <taxon>Thermotogati</taxon>
        <taxon>Deinococcota</taxon>
        <taxon>Deinococci</taxon>
        <taxon>Deinococcales</taxon>
        <taxon>Deinococcaceae</taxon>
        <taxon>Deinococcus</taxon>
    </lineage>
</organism>
<keyword evidence="2" id="KW-1185">Reference proteome</keyword>
<protein>
    <submittedName>
        <fullName evidence="1">Uncharacterized protein</fullName>
    </submittedName>
</protein>
<evidence type="ECO:0000313" key="1">
    <source>
        <dbReference type="EMBL" id="GEM45700.1"/>
    </source>
</evidence>
<evidence type="ECO:0000313" key="2">
    <source>
        <dbReference type="Proteomes" id="UP000321306"/>
    </source>
</evidence>
<sequence length="124" mass="14558">MQHLRFPRFPFQLTRGTSHACDIDVYLSPDRHDVVVYLQESREALIEEPHKVINRFYREELFRLLTPASRLTFYYVCPRQDCFPIALGGLPGGYTSGQVETYRQVLPETMHKWDLNQTVALRAQ</sequence>
<proteinExistence type="predicted"/>
<comment type="caution">
    <text evidence="1">The sequence shown here is derived from an EMBL/GenBank/DDBJ whole genome shotgun (WGS) entry which is preliminary data.</text>
</comment>
<accession>A0A511MYM8</accession>
<dbReference type="EMBL" id="BJXB01000004">
    <property type="protein sequence ID" value="GEM45700.1"/>
    <property type="molecule type" value="Genomic_DNA"/>
</dbReference>
<dbReference type="OrthoDB" id="9859751at2"/>